<dbReference type="GO" id="GO:0003712">
    <property type="term" value="F:transcription coregulator activity"/>
    <property type="evidence" value="ECO:0007669"/>
    <property type="project" value="InterPro"/>
</dbReference>
<reference evidence="2" key="1">
    <citation type="submission" date="2014-03" db="EMBL/GenBank/DDBJ databases">
        <authorList>
            <person name="Casaregola S."/>
        </authorList>
    </citation>
    <scope>NUCLEOTIDE SEQUENCE [LARGE SCALE GENOMIC DNA]</scope>
    <source>
        <strain evidence="2">CLIB 918</strain>
    </source>
</reference>
<dbReference type="Pfam" id="PF10380">
    <property type="entry name" value="CRF1"/>
    <property type="match status" value="1"/>
</dbReference>
<dbReference type="GO" id="GO:0060962">
    <property type="term" value="P:regulation of ribosomal protein gene transcription by RNA polymerase II"/>
    <property type="evidence" value="ECO:0007669"/>
    <property type="project" value="InterPro"/>
</dbReference>
<proteinExistence type="predicted"/>
<protein>
    <submittedName>
        <fullName evidence="2">Uncharacterized protein</fullName>
    </submittedName>
</protein>
<feature type="compositionally biased region" description="Polar residues" evidence="1">
    <location>
        <begin position="100"/>
        <end position="111"/>
    </location>
</feature>
<evidence type="ECO:0000256" key="1">
    <source>
        <dbReference type="SAM" id="MobiDB-lite"/>
    </source>
</evidence>
<accession>A0A0J9X590</accession>
<dbReference type="AlphaFoldDB" id="A0A0J9X590"/>
<evidence type="ECO:0000313" key="2">
    <source>
        <dbReference type="EMBL" id="CDO52312.1"/>
    </source>
</evidence>
<keyword evidence="3" id="KW-1185">Reference proteome</keyword>
<evidence type="ECO:0000313" key="3">
    <source>
        <dbReference type="Proteomes" id="UP000242525"/>
    </source>
</evidence>
<feature type="region of interest" description="Disordered" evidence="1">
    <location>
        <begin position="67"/>
        <end position="111"/>
    </location>
</feature>
<organism evidence="2 3">
    <name type="scientific">Geotrichum candidum</name>
    <name type="common">Oospora lactis</name>
    <name type="synonym">Dipodascus geotrichum</name>
    <dbReference type="NCBI Taxonomy" id="1173061"/>
    <lineage>
        <taxon>Eukaryota</taxon>
        <taxon>Fungi</taxon>
        <taxon>Dikarya</taxon>
        <taxon>Ascomycota</taxon>
        <taxon>Saccharomycotina</taxon>
        <taxon>Dipodascomycetes</taxon>
        <taxon>Dipodascales</taxon>
        <taxon>Dipodascaceae</taxon>
        <taxon>Geotrichum</taxon>
    </lineage>
</organism>
<feature type="compositionally biased region" description="Acidic residues" evidence="1">
    <location>
        <begin position="77"/>
        <end position="96"/>
    </location>
</feature>
<feature type="compositionally biased region" description="Polar residues" evidence="1">
    <location>
        <begin position="1"/>
        <end position="14"/>
    </location>
</feature>
<name>A0A0J9X590_GEOCN</name>
<dbReference type="EMBL" id="CCBN010000002">
    <property type="protein sequence ID" value="CDO52312.1"/>
    <property type="molecule type" value="Genomic_DNA"/>
</dbReference>
<dbReference type="Proteomes" id="UP000242525">
    <property type="component" value="Unassembled WGS sequence"/>
</dbReference>
<gene>
    <name evidence="2" type="ORF">BN980_GECA02s09162g</name>
</gene>
<dbReference type="OrthoDB" id="4047468at2759"/>
<sequence length="272" mass="30812">MAPNTFYSQRATNDSALSESELSRMELLALEVEIDNQSDSDFFDLDNEVFTKNEEQALIEDLTEEDFNYDSPHPFAEDDASFLDDSESSESTDEDTSTFKQQIRSKQVTPSKTTEIIISNMSKPPMLASWKVVERPFGIIDGQSTKCIATTTIKSRNISSDDDEDGGDLDLEDFIYTNDLDENTSNIKDSKSSYLSAPLFAFRNRNTKYFAPSQIMRRRKSSTAAYSRRRSFISKTRTMNRRKSSSAVLELNVFDDLDEDNNCLSPLFGGLL</sequence>
<comment type="caution">
    <text evidence="2">The sequence shown here is derived from an EMBL/GenBank/DDBJ whole genome shotgun (WGS) entry which is preliminary data.</text>
</comment>
<feature type="region of interest" description="Disordered" evidence="1">
    <location>
        <begin position="1"/>
        <end position="20"/>
    </location>
</feature>
<dbReference type="InterPro" id="IPR018837">
    <property type="entry name" value="TF_CRF1/IFH1"/>
</dbReference>